<comment type="catalytic activity">
    <reaction evidence="1 8">
        <text>Release of an N-terminal amino acid, Xaa-|-Yaa-, in which Xaa is preferably Leu, but may be other amino acids including Pro although not Arg or Lys, and Yaa may be Pro. Amino acid amides and methyl esters are also readily hydrolyzed, but rates on arylamides are exceedingly low.</text>
        <dbReference type="EC" id="3.4.11.1"/>
    </reaction>
</comment>
<keyword evidence="8" id="KW-0963">Cytoplasm</keyword>
<feature type="active site" evidence="8">
    <location>
        <position position="343"/>
    </location>
</feature>
<dbReference type="GO" id="GO:0030145">
    <property type="term" value="F:manganese ion binding"/>
    <property type="evidence" value="ECO:0007669"/>
    <property type="project" value="UniProtKB-UniRule"/>
</dbReference>
<protein>
    <recommendedName>
        <fullName evidence="8">Probable cytosol aminopeptidase</fullName>
        <ecNumber evidence="8">3.4.11.1</ecNumber>
    </recommendedName>
    <alternativeName>
        <fullName evidence="8">Leucine aminopeptidase</fullName>
        <shortName evidence="8">LAP</shortName>
        <ecNumber evidence="8">3.4.11.10</ecNumber>
    </alternativeName>
    <alternativeName>
        <fullName evidence="8">Leucyl aminopeptidase</fullName>
    </alternativeName>
</protein>
<feature type="binding site" evidence="8">
    <location>
        <position position="341"/>
    </location>
    <ligand>
        <name>Mn(2+)</name>
        <dbReference type="ChEBI" id="CHEBI:29035"/>
        <label>1</label>
    </ligand>
</feature>
<evidence type="ECO:0000256" key="8">
    <source>
        <dbReference type="HAMAP-Rule" id="MF_00181"/>
    </source>
</evidence>
<comment type="caution">
    <text evidence="10">The sequence shown here is derived from an EMBL/GenBank/DDBJ whole genome shotgun (WGS) entry which is preliminary data.</text>
</comment>
<dbReference type="GO" id="GO:0006508">
    <property type="term" value="P:proteolysis"/>
    <property type="evidence" value="ECO:0007669"/>
    <property type="project" value="UniProtKB-KW"/>
</dbReference>
<dbReference type="EC" id="3.4.11.10" evidence="8"/>
<comment type="function">
    <text evidence="8">Presumably involved in the processing and regular turnover of intracellular proteins. Catalyzes the removal of unsubstituted N-terminal amino acids from various peptides.</text>
</comment>
<evidence type="ECO:0000256" key="1">
    <source>
        <dbReference type="ARBA" id="ARBA00000135"/>
    </source>
</evidence>
<dbReference type="InterPro" id="IPR023042">
    <property type="entry name" value="Peptidase_M17_leu_NH2_pept"/>
</dbReference>
<dbReference type="GO" id="GO:0070006">
    <property type="term" value="F:metalloaminopeptidase activity"/>
    <property type="evidence" value="ECO:0007669"/>
    <property type="project" value="InterPro"/>
</dbReference>
<sequence length="487" mass="51715">MKFSMVSGDVLKLECGALVVGIPAGGLTPTAEALDKASEGAVSRWIEAGDIHPCVGKVAVFRDFPGCKAERVVFVGLGKCKARDFQRVLKLGIDNAYLGKEVVLTTLEWLPDEVPEWIAEQSGFIACTALDRPKNYKTFDINWKKPKNIDLYVPDENKDVEKAYAEGVSVGVGVQMAKQYGDMPANLCTPKFMAEECMKLAGSLGLDVTVFDEKAMEKLGMGCLLGVAKGSHQKPRMVVIEYHGGKKDDTPVALVGKGLTFDSGGISLKPAKGMDEMKYDMCGAAAMIASIATAAAMKLPVNIVAAVGFTENMPGSSATKPGDILKSYAGKTVEVLNTDAEGRLVLCDVLAYTIDKFKPKCVVDVATLTGACVVALGNDIAGLFSNDEELAVSLMMAGDTAMDPVWRMPLDISFTKALKSNFADLANISDSRGAGACTAAAFLEEFVGDTPWAHLDIAGVANKSGKEKGSTGRPVPLLINFLKDQAE</sequence>
<evidence type="ECO:0000256" key="7">
    <source>
        <dbReference type="ARBA" id="ARBA00023211"/>
    </source>
</evidence>
<reference evidence="10 11" key="1">
    <citation type="journal article" date="2019" name="Nat. Med.">
        <title>A library of human gut bacterial isolates paired with longitudinal multiomics data enables mechanistic microbiome research.</title>
        <authorList>
            <person name="Poyet M."/>
            <person name="Groussin M."/>
            <person name="Gibbons S.M."/>
            <person name="Avila-Pacheco J."/>
            <person name="Jiang X."/>
            <person name="Kearney S.M."/>
            <person name="Perrotta A.R."/>
            <person name="Berdy B."/>
            <person name="Zhao S."/>
            <person name="Lieberman T.D."/>
            <person name="Swanson P.K."/>
            <person name="Smith M."/>
            <person name="Roesemann S."/>
            <person name="Alexander J.E."/>
            <person name="Rich S.A."/>
            <person name="Livny J."/>
            <person name="Vlamakis H."/>
            <person name="Clish C."/>
            <person name="Bullock K."/>
            <person name="Deik A."/>
            <person name="Scott J."/>
            <person name="Pierce K.A."/>
            <person name="Xavier R.J."/>
            <person name="Alm E.J."/>
        </authorList>
    </citation>
    <scope>NUCLEOTIDE SEQUENCE [LARGE SCALE GENOMIC DNA]</scope>
    <source>
        <strain evidence="10 11">BIOML-A2</strain>
    </source>
</reference>
<gene>
    <name evidence="8" type="primary">pepA</name>
    <name evidence="10" type="ORF">GMD42_12420</name>
</gene>
<evidence type="ECO:0000256" key="3">
    <source>
        <dbReference type="ARBA" id="ARBA00009528"/>
    </source>
</evidence>
<feature type="binding site" evidence="8">
    <location>
        <position position="262"/>
    </location>
    <ligand>
        <name>Mn(2+)</name>
        <dbReference type="ChEBI" id="CHEBI:29035"/>
        <label>2</label>
    </ligand>
</feature>
<dbReference type="SUPFAM" id="SSF53187">
    <property type="entry name" value="Zn-dependent exopeptidases"/>
    <property type="match status" value="1"/>
</dbReference>
<dbReference type="NCBIfam" id="NF002074">
    <property type="entry name" value="PRK00913.1-4"/>
    <property type="match status" value="1"/>
</dbReference>
<dbReference type="SUPFAM" id="SSF52949">
    <property type="entry name" value="Macro domain-like"/>
    <property type="match status" value="1"/>
</dbReference>
<evidence type="ECO:0000256" key="6">
    <source>
        <dbReference type="ARBA" id="ARBA00022801"/>
    </source>
</evidence>
<evidence type="ECO:0000256" key="4">
    <source>
        <dbReference type="ARBA" id="ARBA00022438"/>
    </source>
</evidence>
<name>A0A6I3S4X5_9BURK</name>
<comment type="similarity">
    <text evidence="3 8">Belongs to the peptidase M17 family.</text>
</comment>
<keyword evidence="7 8" id="KW-0464">Manganese</keyword>
<evidence type="ECO:0000256" key="5">
    <source>
        <dbReference type="ARBA" id="ARBA00022670"/>
    </source>
</evidence>
<dbReference type="PANTHER" id="PTHR11963">
    <property type="entry name" value="LEUCINE AMINOPEPTIDASE-RELATED"/>
    <property type="match status" value="1"/>
</dbReference>
<dbReference type="InterPro" id="IPR008283">
    <property type="entry name" value="Peptidase_M17_N"/>
</dbReference>
<comment type="subcellular location">
    <subcellularLocation>
        <location evidence="8">Cytoplasm</location>
    </subcellularLocation>
</comment>
<dbReference type="EMBL" id="WNCL01000069">
    <property type="protein sequence ID" value="MTU44389.1"/>
    <property type="molecule type" value="Genomic_DNA"/>
</dbReference>
<dbReference type="PANTHER" id="PTHR11963:SF23">
    <property type="entry name" value="CYTOSOL AMINOPEPTIDASE"/>
    <property type="match status" value="1"/>
</dbReference>
<organism evidence="10 11">
    <name type="scientific">Parasutterella excrementihominis</name>
    <dbReference type="NCBI Taxonomy" id="487175"/>
    <lineage>
        <taxon>Bacteria</taxon>
        <taxon>Pseudomonadati</taxon>
        <taxon>Pseudomonadota</taxon>
        <taxon>Betaproteobacteria</taxon>
        <taxon>Burkholderiales</taxon>
        <taxon>Sutterellaceae</taxon>
        <taxon>Parasutterella</taxon>
    </lineage>
</organism>
<keyword evidence="4 8" id="KW-0031">Aminopeptidase</keyword>
<keyword evidence="8" id="KW-0479">Metal-binding</keyword>
<keyword evidence="6 8" id="KW-0378">Hydrolase</keyword>
<feature type="binding site" evidence="8">
    <location>
        <position position="262"/>
    </location>
    <ligand>
        <name>Mn(2+)</name>
        <dbReference type="ChEBI" id="CHEBI:29035"/>
        <label>1</label>
    </ligand>
</feature>
<feature type="domain" description="Cytosol aminopeptidase" evidence="9">
    <location>
        <begin position="337"/>
        <end position="344"/>
    </location>
</feature>
<dbReference type="HAMAP" id="MF_00181">
    <property type="entry name" value="Cytosol_peptidase_M17"/>
    <property type="match status" value="1"/>
</dbReference>
<comment type="catalytic activity">
    <reaction evidence="2 8">
        <text>Release of an N-terminal amino acid, preferentially leucine, but not glutamic or aspartic acids.</text>
        <dbReference type="EC" id="3.4.11.10"/>
    </reaction>
</comment>
<dbReference type="PRINTS" id="PR00481">
    <property type="entry name" value="LAMNOPPTDASE"/>
</dbReference>
<dbReference type="Pfam" id="PF02789">
    <property type="entry name" value="Peptidase_M17_N"/>
    <property type="match status" value="1"/>
</dbReference>
<dbReference type="InterPro" id="IPR043472">
    <property type="entry name" value="Macro_dom-like"/>
</dbReference>
<accession>A0A6I3S4X5</accession>
<dbReference type="Gene3D" id="3.40.630.10">
    <property type="entry name" value="Zn peptidases"/>
    <property type="match status" value="1"/>
</dbReference>
<dbReference type="CDD" id="cd00433">
    <property type="entry name" value="Peptidase_M17"/>
    <property type="match status" value="1"/>
</dbReference>
<dbReference type="InterPro" id="IPR000819">
    <property type="entry name" value="Peptidase_M17_C"/>
</dbReference>
<evidence type="ECO:0000256" key="2">
    <source>
        <dbReference type="ARBA" id="ARBA00000967"/>
    </source>
</evidence>
<evidence type="ECO:0000313" key="10">
    <source>
        <dbReference type="EMBL" id="MTU44389.1"/>
    </source>
</evidence>
<evidence type="ECO:0000313" key="11">
    <source>
        <dbReference type="Proteomes" id="UP000462362"/>
    </source>
</evidence>
<feature type="binding site" evidence="8">
    <location>
        <position position="280"/>
    </location>
    <ligand>
        <name>Mn(2+)</name>
        <dbReference type="ChEBI" id="CHEBI:29035"/>
        <label>2</label>
    </ligand>
</feature>
<feature type="binding site" evidence="8">
    <location>
        <position position="341"/>
    </location>
    <ligand>
        <name>Mn(2+)</name>
        <dbReference type="ChEBI" id="CHEBI:29035"/>
        <label>2</label>
    </ligand>
</feature>
<dbReference type="Proteomes" id="UP000462362">
    <property type="component" value="Unassembled WGS sequence"/>
</dbReference>
<dbReference type="GO" id="GO:0005737">
    <property type="term" value="C:cytoplasm"/>
    <property type="evidence" value="ECO:0007669"/>
    <property type="project" value="UniProtKB-SubCell"/>
</dbReference>
<dbReference type="PROSITE" id="PS00631">
    <property type="entry name" value="CYTOSOL_AP"/>
    <property type="match status" value="1"/>
</dbReference>
<dbReference type="Gene3D" id="3.40.220.10">
    <property type="entry name" value="Leucine Aminopeptidase, subunit E, domain 1"/>
    <property type="match status" value="1"/>
</dbReference>
<dbReference type="InterPro" id="IPR011356">
    <property type="entry name" value="Leucine_aapep/pepB"/>
</dbReference>
<dbReference type="EC" id="3.4.11.1" evidence="8"/>
<dbReference type="Pfam" id="PF00883">
    <property type="entry name" value="Peptidase_M17"/>
    <property type="match status" value="1"/>
</dbReference>
<comment type="cofactor">
    <cofactor evidence="8">
        <name>Mn(2+)</name>
        <dbReference type="ChEBI" id="CHEBI:29035"/>
    </cofactor>
    <text evidence="8">Binds 2 manganese ions per subunit.</text>
</comment>
<feature type="binding site" evidence="8">
    <location>
        <position position="339"/>
    </location>
    <ligand>
        <name>Mn(2+)</name>
        <dbReference type="ChEBI" id="CHEBI:29035"/>
        <label>1</label>
    </ligand>
</feature>
<dbReference type="AlphaFoldDB" id="A0A6I3S4X5"/>
<keyword evidence="5 8" id="KW-0645">Protease</keyword>
<proteinExistence type="inferred from homology"/>
<evidence type="ECO:0000259" key="9">
    <source>
        <dbReference type="PROSITE" id="PS00631"/>
    </source>
</evidence>
<dbReference type="RefSeq" id="WP_021868056.1">
    <property type="nucleotide sequence ID" value="NZ_CATZBL010000015.1"/>
</dbReference>
<feature type="active site" evidence="8">
    <location>
        <position position="269"/>
    </location>
</feature>
<feature type="binding site" evidence="8">
    <location>
        <position position="257"/>
    </location>
    <ligand>
        <name>Mn(2+)</name>
        <dbReference type="ChEBI" id="CHEBI:29035"/>
        <label>2</label>
    </ligand>
</feature>